<dbReference type="PROSITE" id="PS00061">
    <property type="entry name" value="ADH_SHORT"/>
    <property type="match status" value="1"/>
</dbReference>
<dbReference type="InterPro" id="IPR020904">
    <property type="entry name" value="Sc_DH/Rdtase_CS"/>
</dbReference>
<gene>
    <name evidence="4" type="ORF">GCM10010151_39910</name>
</gene>
<evidence type="ECO:0000256" key="2">
    <source>
        <dbReference type="ARBA" id="ARBA00023002"/>
    </source>
</evidence>
<comment type="similarity">
    <text evidence="1 3">Belongs to the short-chain dehydrogenases/reductases (SDR) family.</text>
</comment>
<evidence type="ECO:0000313" key="4">
    <source>
        <dbReference type="EMBL" id="GAA0346294.1"/>
    </source>
</evidence>
<dbReference type="CDD" id="cd05233">
    <property type="entry name" value="SDR_c"/>
    <property type="match status" value="1"/>
</dbReference>
<evidence type="ECO:0000256" key="1">
    <source>
        <dbReference type="ARBA" id="ARBA00006484"/>
    </source>
</evidence>
<dbReference type="SUPFAM" id="SSF51735">
    <property type="entry name" value="NAD(P)-binding Rossmann-fold domains"/>
    <property type="match status" value="1"/>
</dbReference>
<dbReference type="EMBL" id="BAAABM010000037">
    <property type="protein sequence ID" value="GAA0346294.1"/>
    <property type="molecule type" value="Genomic_DNA"/>
</dbReference>
<dbReference type="Gene3D" id="3.40.50.720">
    <property type="entry name" value="NAD(P)-binding Rossmann-like Domain"/>
    <property type="match status" value="1"/>
</dbReference>
<dbReference type="PANTHER" id="PTHR44196">
    <property type="entry name" value="DEHYDROGENASE/REDUCTASE SDR FAMILY MEMBER 7B"/>
    <property type="match status" value="1"/>
</dbReference>
<organism evidence="4 5">
    <name type="scientific">Actinoallomurus spadix</name>
    <dbReference type="NCBI Taxonomy" id="79912"/>
    <lineage>
        <taxon>Bacteria</taxon>
        <taxon>Bacillati</taxon>
        <taxon>Actinomycetota</taxon>
        <taxon>Actinomycetes</taxon>
        <taxon>Streptosporangiales</taxon>
        <taxon>Thermomonosporaceae</taxon>
        <taxon>Actinoallomurus</taxon>
    </lineage>
</organism>
<evidence type="ECO:0000256" key="3">
    <source>
        <dbReference type="RuleBase" id="RU000363"/>
    </source>
</evidence>
<accession>A0ABN0WUD1</accession>
<keyword evidence="5" id="KW-1185">Reference proteome</keyword>
<evidence type="ECO:0000313" key="5">
    <source>
        <dbReference type="Proteomes" id="UP001501822"/>
    </source>
</evidence>
<comment type="caution">
    <text evidence="4">The sequence shown here is derived from an EMBL/GenBank/DDBJ whole genome shotgun (WGS) entry which is preliminary data.</text>
</comment>
<keyword evidence="2" id="KW-0560">Oxidoreductase</keyword>
<dbReference type="Pfam" id="PF00106">
    <property type="entry name" value="adh_short"/>
    <property type="match status" value="1"/>
</dbReference>
<protein>
    <submittedName>
        <fullName evidence="4">SDR family oxidoreductase</fullName>
    </submittedName>
</protein>
<dbReference type="InterPro" id="IPR002347">
    <property type="entry name" value="SDR_fam"/>
</dbReference>
<dbReference type="PANTHER" id="PTHR44196:SF1">
    <property type="entry name" value="DEHYDROGENASE_REDUCTASE SDR FAMILY MEMBER 7B"/>
    <property type="match status" value="1"/>
</dbReference>
<dbReference type="PRINTS" id="PR00080">
    <property type="entry name" value="SDRFAMILY"/>
</dbReference>
<proteinExistence type="inferred from homology"/>
<reference evidence="4 5" key="1">
    <citation type="journal article" date="2019" name="Int. J. Syst. Evol. Microbiol.">
        <title>The Global Catalogue of Microorganisms (GCM) 10K type strain sequencing project: providing services to taxonomists for standard genome sequencing and annotation.</title>
        <authorList>
            <consortium name="The Broad Institute Genomics Platform"/>
            <consortium name="The Broad Institute Genome Sequencing Center for Infectious Disease"/>
            <person name="Wu L."/>
            <person name="Ma J."/>
        </authorList>
    </citation>
    <scope>NUCLEOTIDE SEQUENCE [LARGE SCALE GENOMIC DNA]</scope>
    <source>
        <strain evidence="4 5">JCM 3146</strain>
    </source>
</reference>
<name>A0ABN0WUD1_9ACTN</name>
<dbReference type="InterPro" id="IPR036291">
    <property type="entry name" value="NAD(P)-bd_dom_sf"/>
</dbReference>
<sequence>MSVTRSLPSVEAMKALITGASRGLGLALARALAQDGWTLILDARGAADLDRAAAGLTAAGADVTAVPGDIADPAHRAALVRASDGLDLLVNNASTLGATPLPRLADHPLPELERALAVNVLGPLALTQGVLPSLRARRGAIVNVSSDAAREAYEGWGGYGATKAALDQLSNVLAAEEPEIAVWSVDPGEMRTRMLADAGEDADAAPLPEDVAVPALRRLITERLPSGRYTAGAL</sequence>
<dbReference type="PRINTS" id="PR00081">
    <property type="entry name" value="GDHRDH"/>
</dbReference>
<dbReference type="Proteomes" id="UP001501822">
    <property type="component" value="Unassembled WGS sequence"/>
</dbReference>